<dbReference type="RefSeq" id="WP_008235712.1">
    <property type="nucleotide sequence ID" value="NZ_CAIY01000084.1"/>
</dbReference>
<feature type="transmembrane region" description="Helical" evidence="1">
    <location>
        <begin position="14"/>
        <end position="32"/>
    </location>
</feature>
<reference evidence="3" key="2">
    <citation type="submission" date="2016-01" db="EMBL/GenBank/DDBJ databases">
        <title>Diatom-associated endosymboitic cyanobacterium lacks core nitrogen metabolism enzymes.</title>
        <authorList>
            <person name="Hilton J.A."/>
            <person name="Foster R.A."/>
            <person name="Tripp H.J."/>
            <person name="Carter B.J."/>
            <person name="Zehr J.P."/>
            <person name="Villareal T.A."/>
        </authorList>
    </citation>
    <scope>NUCLEOTIDE SEQUENCE [LARGE SCALE GENOMIC DNA]</scope>
    <source>
        <strain evidence="3">HH01</strain>
    </source>
</reference>
<keyword evidence="1" id="KW-0472">Membrane</keyword>
<comment type="caution">
    <text evidence="2">The sequence shown here is derived from an EMBL/GenBank/DDBJ whole genome shotgun (WGS) entry which is preliminary data.</text>
</comment>
<evidence type="ECO:0000313" key="3">
    <source>
        <dbReference type="Proteomes" id="UP000053051"/>
    </source>
</evidence>
<accession>M1X6L2</accession>
<proteinExistence type="predicted"/>
<dbReference type="Proteomes" id="UP000053051">
    <property type="component" value="Unassembled WGS sequence"/>
</dbReference>
<sequence>MKNFTTTIYQGCQWSVYGFLFCLILGCSTIRLQDYENSWKTYQNTRYGFEFPYPSGWYEMKSDNNDGIMFISPKKSSVQIRGWAGNQIVPHITGDIDTKTPMNNSNFKNVQGIPGMITVEIGARESLITLKLSQNRIKYYWQGKAPSQEFDDYYQFFYYIAENYRLPELKIKDIRK</sequence>
<keyword evidence="1" id="KW-0812">Transmembrane</keyword>
<evidence type="ECO:0000313" key="2">
    <source>
        <dbReference type="EMBL" id="CCH68236.1"/>
    </source>
</evidence>
<dbReference type="PROSITE" id="PS51257">
    <property type="entry name" value="PROKAR_LIPOPROTEIN"/>
    <property type="match status" value="1"/>
</dbReference>
<reference evidence="2 3" key="1">
    <citation type="submission" date="2012-05" db="EMBL/GenBank/DDBJ databases">
        <authorList>
            <person name="Hilton J."/>
        </authorList>
    </citation>
    <scope>NUCLEOTIDE SEQUENCE [LARGE SCALE GENOMIC DNA]</scope>
    <source>
        <strain evidence="2 3">HH01</strain>
    </source>
</reference>
<dbReference type="AlphaFoldDB" id="M1X6L2"/>
<name>M1X6L2_9NOST</name>
<evidence type="ECO:0000256" key="1">
    <source>
        <dbReference type="SAM" id="Phobius"/>
    </source>
</evidence>
<gene>
    <name evidence="2" type="ORF">RINTHH_20810</name>
</gene>
<protein>
    <submittedName>
        <fullName evidence="2">Uncharacterized protein</fullName>
    </submittedName>
</protein>
<organism evidence="2 3">
    <name type="scientific">Richelia intracellularis HH01</name>
    <dbReference type="NCBI Taxonomy" id="1165094"/>
    <lineage>
        <taxon>Bacteria</taxon>
        <taxon>Bacillati</taxon>
        <taxon>Cyanobacteriota</taxon>
        <taxon>Cyanophyceae</taxon>
        <taxon>Nostocales</taxon>
        <taxon>Nostocaceae</taxon>
        <taxon>Richelia</taxon>
    </lineage>
</organism>
<dbReference type="EMBL" id="CAIY01000084">
    <property type="protein sequence ID" value="CCH68236.1"/>
    <property type="molecule type" value="Genomic_DNA"/>
</dbReference>
<keyword evidence="3" id="KW-1185">Reference proteome</keyword>
<keyword evidence="1" id="KW-1133">Transmembrane helix</keyword>